<keyword evidence="2" id="KW-1185">Reference proteome</keyword>
<protein>
    <submittedName>
        <fullName evidence="1">Uncharacterized protein</fullName>
    </submittedName>
</protein>
<comment type="caution">
    <text evidence="1">The sequence shown here is derived from an EMBL/GenBank/DDBJ whole genome shotgun (WGS) entry which is preliminary data.</text>
</comment>
<organism evidence="1 2">
    <name type="scientific">Trifolium medium</name>
    <dbReference type="NCBI Taxonomy" id="97028"/>
    <lineage>
        <taxon>Eukaryota</taxon>
        <taxon>Viridiplantae</taxon>
        <taxon>Streptophyta</taxon>
        <taxon>Embryophyta</taxon>
        <taxon>Tracheophyta</taxon>
        <taxon>Spermatophyta</taxon>
        <taxon>Magnoliopsida</taxon>
        <taxon>eudicotyledons</taxon>
        <taxon>Gunneridae</taxon>
        <taxon>Pentapetalae</taxon>
        <taxon>rosids</taxon>
        <taxon>fabids</taxon>
        <taxon>Fabales</taxon>
        <taxon>Fabaceae</taxon>
        <taxon>Papilionoideae</taxon>
        <taxon>50 kb inversion clade</taxon>
        <taxon>NPAAA clade</taxon>
        <taxon>Hologalegina</taxon>
        <taxon>IRL clade</taxon>
        <taxon>Trifolieae</taxon>
        <taxon>Trifolium</taxon>
    </lineage>
</organism>
<accession>A0A392N8A9</accession>
<gene>
    <name evidence="1" type="ORF">A2U01_0016999</name>
</gene>
<name>A0A392N8A9_9FABA</name>
<dbReference type="AlphaFoldDB" id="A0A392N8A9"/>
<proteinExistence type="predicted"/>
<dbReference type="EMBL" id="LXQA010031293">
    <property type="protein sequence ID" value="MCH96016.1"/>
    <property type="molecule type" value="Genomic_DNA"/>
</dbReference>
<sequence length="59" mass="6658">DPANVMFEDGETSANAMKKSLFNEGLLILKFCPELLTHQSFTNHFKIVEGLCDLHHIIV</sequence>
<dbReference type="Proteomes" id="UP000265520">
    <property type="component" value="Unassembled WGS sequence"/>
</dbReference>
<evidence type="ECO:0000313" key="1">
    <source>
        <dbReference type="EMBL" id="MCH96016.1"/>
    </source>
</evidence>
<feature type="non-terminal residue" evidence="1">
    <location>
        <position position="1"/>
    </location>
</feature>
<evidence type="ECO:0000313" key="2">
    <source>
        <dbReference type="Proteomes" id="UP000265520"/>
    </source>
</evidence>
<reference evidence="1 2" key="1">
    <citation type="journal article" date="2018" name="Front. Plant Sci.">
        <title>Red Clover (Trifolium pratense) and Zigzag Clover (T. medium) - A Picture of Genomic Similarities and Differences.</title>
        <authorList>
            <person name="Dluhosova J."/>
            <person name="Istvanek J."/>
            <person name="Nedelnik J."/>
            <person name="Repkova J."/>
        </authorList>
    </citation>
    <scope>NUCLEOTIDE SEQUENCE [LARGE SCALE GENOMIC DNA]</scope>
    <source>
        <strain evidence="2">cv. 10/8</strain>
        <tissue evidence="1">Leaf</tissue>
    </source>
</reference>